<dbReference type="Gene3D" id="2.60.40.10">
    <property type="entry name" value="Immunoglobulins"/>
    <property type="match status" value="1"/>
</dbReference>
<dbReference type="AlphaFoldDB" id="A0A4Z0L7J7"/>
<dbReference type="Pfam" id="PF20009">
    <property type="entry name" value="GEVED"/>
    <property type="match status" value="1"/>
</dbReference>
<evidence type="ECO:0000259" key="4">
    <source>
        <dbReference type="Pfam" id="PF18962"/>
    </source>
</evidence>
<dbReference type="Pfam" id="PF07675">
    <property type="entry name" value="Cleaved_Adhesin"/>
    <property type="match status" value="1"/>
</dbReference>
<feature type="domain" description="Secretion system C-terminal sorting" evidence="4">
    <location>
        <begin position="659"/>
        <end position="725"/>
    </location>
</feature>
<feature type="signal peptide" evidence="2">
    <location>
        <begin position="1"/>
        <end position="22"/>
    </location>
</feature>
<dbReference type="InterPro" id="IPR011628">
    <property type="entry name" value="Cleaved_adhesin"/>
</dbReference>
<evidence type="ECO:0000259" key="3">
    <source>
        <dbReference type="Pfam" id="PF07675"/>
    </source>
</evidence>
<sequence length="728" mass="76016">MKKITLNLLFICTMLASGIANAQFAESFDSGIPATWTVNNQDGGSNTWVAYGSNTHSGAGNVRITYESAAHEDYLISPSFLVTNGSTNRVSFWAGIDGTFWTETFQVKLSTTGTAAADFNVVLGSETATTAASANNYTQYTYDLSNYNGQNVYIAIVATDTDRLYLYVDDFVNDAPPVTVPNCATGIVSTPHATCGNFNNALSWNAVTSATGYKLSIGTTPGGTDVLNNQNVALATSYTFAGTANTAYYWKVTPYNGVGDATACTENTFTTAATPCYCTPAPSSVDNIGITNVTIGTINNTSGDEAGHYGDYSVQTTDVPQGLSVPFSITYETGYTYETAIWVDWNNDSDFNDAGEDVYTGTSTNANPTTLSGTFTVPGTASLGNHRMRIGGQDNGPVLACYTGTYGTFEDYTVNVIAASCVPPVGSASVSPDCGNNQFFIAINVASLGSGTPTITDGTTTIPVPATGDYQMGPYASGSNASLTLNHGSSAICNVNLGSFAYTCPPANDDCATAIVLTPGGNFAAHSVVATNVGATASAGETAPGCASYSGGDVWYSVVVPASGSLTFENNTETGGITDSAAAVYSGTCGALVLVDCDDSSSSDPDDHPMMEVTGRTPGEVLYYRVWEYGNNAFGQVRVSAYDASLGTASFDMNGFSAYPNPVKDVLNLSYTKEISNVSVHNLLGQQIMSKPVNATQSRIDLSALSSGTYLVKVTVDNLVQTIKIVKQ</sequence>
<organism evidence="6 7">
    <name type="scientific">Flavobacterium humi</name>
    <dbReference type="NCBI Taxonomy" id="2562683"/>
    <lineage>
        <taxon>Bacteria</taxon>
        <taxon>Pseudomonadati</taxon>
        <taxon>Bacteroidota</taxon>
        <taxon>Flavobacteriia</taxon>
        <taxon>Flavobacteriales</taxon>
        <taxon>Flavobacteriaceae</taxon>
        <taxon>Flavobacterium</taxon>
    </lineage>
</organism>
<dbReference type="OrthoDB" id="975384at2"/>
<dbReference type="NCBIfam" id="TIGR04183">
    <property type="entry name" value="Por_Secre_tail"/>
    <property type="match status" value="1"/>
</dbReference>
<evidence type="ECO:0000313" key="7">
    <source>
        <dbReference type="Proteomes" id="UP000297407"/>
    </source>
</evidence>
<dbReference type="InterPro" id="IPR013783">
    <property type="entry name" value="Ig-like_fold"/>
</dbReference>
<protein>
    <submittedName>
        <fullName evidence="6">T9SS type A sorting domain-containing protein</fullName>
    </submittedName>
</protein>
<proteinExistence type="predicted"/>
<reference evidence="6 7" key="1">
    <citation type="submission" date="2019-04" db="EMBL/GenBank/DDBJ databases">
        <title>Flavobacterium sp. strain DS2-A Genome sequencing and assembly.</title>
        <authorList>
            <person name="Kim I."/>
        </authorList>
    </citation>
    <scope>NUCLEOTIDE SEQUENCE [LARGE SCALE GENOMIC DNA]</scope>
    <source>
        <strain evidence="6 7">DS2-A</strain>
    </source>
</reference>
<feature type="chain" id="PRO_5021347308" evidence="2">
    <location>
        <begin position="23"/>
        <end position="728"/>
    </location>
</feature>
<dbReference type="InterPro" id="IPR045474">
    <property type="entry name" value="GEVED"/>
</dbReference>
<evidence type="ECO:0000256" key="2">
    <source>
        <dbReference type="SAM" id="SignalP"/>
    </source>
</evidence>
<accession>A0A4Z0L7J7</accession>
<feature type="domain" description="GEVED" evidence="5">
    <location>
        <begin position="340"/>
        <end position="415"/>
    </location>
</feature>
<dbReference type="InterPro" id="IPR026444">
    <property type="entry name" value="Secre_tail"/>
</dbReference>
<keyword evidence="1 2" id="KW-0732">Signal</keyword>
<dbReference type="NCBIfam" id="NF038128">
    <property type="entry name" value="choice_anch_J"/>
    <property type="match status" value="1"/>
</dbReference>
<gene>
    <name evidence="6" type="ORF">E4635_09345</name>
</gene>
<dbReference type="Pfam" id="PF18962">
    <property type="entry name" value="Por_Secre_tail"/>
    <property type="match status" value="1"/>
</dbReference>
<dbReference type="RefSeq" id="WP_135526371.1">
    <property type="nucleotide sequence ID" value="NZ_SRLH01000004.1"/>
</dbReference>
<dbReference type="Proteomes" id="UP000297407">
    <property type="component" value="Unassembled WGS sequence"/>
</dbReference>
<name>A0A4Z0L7J7_9FLAO</name>
<dbReference type="EMBL" id="SRLH01000004">
    <property type="protein sequence ID" value="TGD58201.1"/>
    <property type="molecule type" value="Genomic_DNA"/>
</dbReference>
<evidence type="ECO:0000259" key="5">
    <source>
        <dbReference type="Pfam" id="PF20009"/>
    </source>
</evidence>
<comment type="caution">
    <text evidence="6">The sequence shown here is derived from an EMBL/GenBank/DDBJ whole genome shotgun (WGS) entry which is preliminary data.</text>
</comment>
<dbReference type="Gene3D" id="2.60.120.200">
    <property type="match status" value="1"/>
</dbReference>
<evidence type="ECO:0000313" key="6">
    <source>
        <dbReference type="EMBL" id="TGD58201.1"/>
    </source>
</evidence>
<keyword evidence="7" id="KW-1185">Reference proteome</keyword>
<feature type="domain" description="Cleaved adhesin" evidence="3">
    <location>
        <begin position="24"/>
        <end position="155"/>
    </location>
</feature>
<evidence type="ECO:0000256" key="1">
    <source>
        <dbReference type="ARBA" id="ARBA00022729"/>
    </source>
</evidence>